<evidence type="ECO:0008006" key="5">
    <source>
        <dbReference type="Google" id="ProtNLM"/>
    </source>
</evidence>
<evidence type="ECO:0000313" key="4">
    <source>
        <dbReference type="Proteomes" id="UP000636479"/>
    </source>
</evidence>
<proteinExistence type="inferred from homology"/>
<dbReference type="GeneID" id="59340077"/>
<dbReference type="PANTHER" id="PTHR46230">
    <property type="match status" value="1"/>
</dbReference>
<dbReference type="PANTHER" id="PTHR46230:SF7">
    <property type="entry name" value="BOLA-LIKE PROTEIN 1"/>
    <property type="match status" value="1"/>
</dbReference>
<dbReference type="OrthoDB" id="411584at2759"/>
<dbReference type="GO" id="GO:0005759">
    <property type="term" value="C:mitochondrial matrix"/>
    <property type="evidence" value="ECO:0007669"/>
    <property type="project" value="TreeGrafter"/>
</dbReference>
<dbReference type="InterPro" id="IPR002634">
    <property type="entry name" value="BolA"/>
</dbReference>
<evidence type="ECO:0000256" key="1">
    <source>
        <dbReference type="RuleBase" id="RU003860"/>
    </source>
</evidence>
<keyword evidence="4" id="KW-1185">Reference proteome</keyword>
<name>A0A8H6TBG3_9AGAR</name>
<dbReference type="AlphaFoldDB" id="A0A8H6TBG3"/>
<comment type="caution">
    <text evidence="3">The sequence shown here is derived from an EMBL/GenBank/DDBJ whole genome shotgun (WGS) entry which is preliminary data.</text>
</comment>
<dbReference type="PIRSF" id="PIRSF003113">
    <property type="entry name" value="BolA"/>
    <property type="match status" value="1"/>
</dbReference>
<gene>
    <name evidence="3" type="ORF">MIND_00059700</name>
</gene>
<dbReference type="RefSeq" id="XP_037225471.1">
    <property type="nucleotide sequence ID" value="XM_037357561.1"/>
</dbReference>
<organism evidence="3 4">
    <name type="scientific">Mycena indigotica</name>
    <dbReference type="NCBI Taxonomy" id="2126181"/>
    <lineage>
        <taxon>Eukaryota</taxon>
        <taxon>Fungi</taxon>
        <taxon>Dikarya</taxon>
        <taxon>Basidiomycota</taxon>
        <taxon>Agaricomycotina</taxon>
        <taxon>Agaricomycetes</taxon>
        <taxon>Agaricomycetidae</taxon>
        <taxon>Agaricales</taxon>
        <taxon>Marasmiineae</taxon>
        <taxon>Mycenaceae</taxon>
        <taxon>Mycena</taxon>
    </lineage>
</organism>
<dbReference type="Gene3D" id="3.30.300.90">
    <property type="entry name" value="BolA-like"/>
    <property type="match status" value="1"/>
</dbReference>
<dbReference type="SUPFAM" id="SSF82657">
    <property type="entry name" value="BolA-like"/>
    <property type="match status" value="1"/>
</dbReference>
<sequence length="108" mass="11831">MATTATSAAGPIEQAIREKLSSTFKPSVLEIRNDSSKHQHHSAMRNNTSGETHFSVHIVSALFEGKATLQRHRLVHSTLREELEGGLHSLSLSTKTEQEVAESPSQQS</sequence>
<dbReference type="Pfam" id="PF01722">
    <property type="entry name" value="BolA"/>
    <property type="match status" value="1"/>
</dbReference>
<reference evidence="3" key="1">
    <citation type="submission" date="2020-05" db="EMBL/GenBank/DDBJ databases">
        <title>Mycena genomes resolve the evolution of fungal bioluminescence.</title>
        <authorList>
            <person name="Tsai I.J."/>
        </authorList>
    </citation>
    <scope>NUCLEOTIDE SEQUENCE</scope>
    <source>
        <strain evidence="3">171206Taipei</strain>
    </source>
</reference>
<comment type="similarity">
    <text evidence="1">Belongs to the BolA/IbaG family.</text>
</comment>
<dbReference type="Proteomes" id="UP000636479">
    <property type="component" value="Unassembled WGS sequence"/>
</dbReference>
<dbReference type="EMBL" id="JACAZF010000001">
    <property type="protein sequence ID" value="KAF7315448.1"/>
    <property type="molecule type" value="Genomic_DNA"/>
</dbReference>
<dbReference type="GO" id="GO:0044572">
    <property type="term" value="P:[4Fe-4S] cluster assembly"/>
    <property type="evidence" value="ECO:0007669"/>
    <property type="project" value="TreeGrafter"/>
</dbReference>
<feature type="region of interest" description="Disordered" evidence="2">
    <location>
        <begin position="85"/>
        <end position="108"/>
    </location>
</feature>
<protein>
    <recommendedName>
        <fullName evidence="5">BolA-like protein</fullName>
    </recommendedName>
</protein>
<accession>A0A8H6TBG3</accession>
<dbReference type="InterPro" id="IPR036065">
    <property type="entry name" value="BolA-like_sf"/>
</dbReference>
<evidence type="ECO:0000256" key="2">
    <source>
        <dbReference type="SAM" id="MobiDB-lite"/>
    </source>
</evidence>
<evidence type="ECO:0000313" key="3">
    <source>
        <dbReference type="EMBL" id="KAF7315448.1"/>
    </source>
</evidence>